<evidence type="ECO:0000313" key="6">
    <source>
        <dbReference type="EMBL" id="MCC4234085.1"/>
    </source>
</evidence>
<dbReference type="RefSeq" id="WP_228227724.1">
    <property type="nucleotide sequence ID" value="NZ_JAJGNP010000015.1"/>
</dbReference>
<comment type="caution">
    <text evidence="6">The sequence shown here is derived from an EMBL/GenBank/DDBJ whole genome shotgun (WGS) entry which is preliminary data.</text>
</comment>
<dbReference type="SUPFAM" id="SSF51679">
    <property type="entry name" value="Bacterial luciferase-like"/>
    <property type="match status" value="1"/>
</dbReference>
<dbReference type="Proteomes" id="UP001198830">
    <property type="component" value="Unassembled WGS sequence"/>
</dbReference>
<dbReference type="InterPro" id="IPR011251">
    <property type="entry name" value="Luciferase-like_dom"/>
</dbReference>
<evidence type="ECO:0000259" key="5">
    <source>
        <dbReference type="Pfam" id="PF00296"/>
    </source>
</evidence>
<feature type="domain" description="Luciferase-like" evidence="5">
    <location>
        <begin position="1"/>
        <end position="314"/>
    </location>
</feature>
<keyword evidence="3" id="KW-0560">Oxidoreductase</keyword>
<dbReference type="InterPro" id="IPR050766">
    <property type="entry name" value="Bact_Lucif_Oxidored"/>
</dbReference>
<protein>
    <submittedName>
        <fullName evidence="6">LLM class flavin-dependent oxidoreductase</fullName>
    </submittedName>
</protein>
<dbReference type="Pfam" id="PF00296">
    <property type="entry name" value="Bac_luciferase"/>
    <property type="match status" value="1"/>
</dbReference>
<dbReference type="Gene3D" id="3.20.20.30">
    <property type="entry name" value="Luciferase-like domain"/>
    <property type="match status" value="1"/>
</dbReference>
<keyword evidence="7" id="KW-1185">Reference proteome</keyword>
<dbReference type="InterPro" id="IPR036661">
    <property type="entry name" value="Luciferase-like_sf"/>
</dbReference>
<name>A0ABS8H6B8_9SPHN</name>
<sequence>MDVGLGLTFQNLKDQVSDIEVFRHELALAAEAEDRGFDSVWTPEHHFTGYMMTPNVPQFLSWVAAKTKKIKLGTTVTVLPWQNPVRIAESFLLLDQLSEGRAILGIGRGLGKGEFDGFQVPMGEARHRFREYAEALLSALETGVMEYDGKYLQQPRVELRPRPYASYRGRVFASAVSPESVKLMANLDVGLMIIAQKPWDRVAEDVTSYRDRFFAMQGRPAPKPVVVAFVAVNEDAAKAQEMRDKYLVEYARSTSSFYQFGNKEFEKIEGYEYYGALASSVEKHGIEKFNNFLADLQIWGRPEEVVEKLKAMVDRFDVGSFIIYTQFGDMPFEVGRDNYELFARKVLPHLKDIDVSTPAASVVSPLQSIA</sequence>
<evidence type="ECO:0000256" key="4">
    <source>
        <dbReference type="ARBA" id="ARBA00023033"/>
    </source>
</evidence>
<dbReference type="EMBL" id="JAJGNP010000015">
    <property type="protein sequence ID" value="MCC4234085.1"/>
    <property type="molecule type" value="Genomic_DNA"/>
</dbReference>
<keyword evidence="4" id="KW-0503">Monooxygenase</keyword>
<proteinExistence type="inferred from homology"/>
<organism evidence="6 7">
    <name type="scientific">Sphingobium soli</name>
    <dbReference type="NCBI Taxonomy" id="1591116"/>
    <lineage>
        <taxon>Bacteria</taxon>
        <taxon>Pseudomonadati</taxon>
        <taxon>Pseudomonadota</taxon>
        <taxon>Alphaproteobacteria</taxon>
        <taxon>Sphingomonadales</taxon>
        <taxon>Sphingomonadaceae</taxon>
        <taxon>Sphingobium</taxon>
    </lineage>
</organism>
<gene>
    <name evidence="6" type="ORF">LL253_15505</name>
</gene>
<dbReference type="PANTHER" id="PTHR30137">
    <property type="entry name" value="LUCIFERASE-LIKE MONOOXYGENASE"/>
    <property type="match status" value="1"/>
</dbReference>
<comment type="similarity">
    <text evidence="1">Belongs to the bacterial luciferase oxidoreductase family.</text>
</comment>
<dbReference type="PANTHER" id="PTHR30137:SF16">
    <property type="entry name" value="BLL0895 PROTEIN"/>
    <property type="match status" value="1"/>
</dbReference>
<accession>A0ABS8H6B8</accession>
<evidence type="ECO:0000256" key="3">
    <source>
        <dbReference type="ARBA" id="ARBA00023002"/>
    </source>
</evidence>
<reference evidence="6 7" key="1">
    <citation type="submission" date="2021-10" db="EMBL/GenBank/DDBJ databases">
        <title>The diversity and Nitrogen Metabolism of Culturable Nitrate-Utilizing Bacteria Within the Oxygen Minimum Zone of the Changjiang (Yangtze River)Estuary.</title>
        <authorList>
            <person name="Zhang D."/>
            <person name="Zheng J."/>
            <person name="Liu S."/>
            <person name="He W."/>
        </authorList>
    </citation>
    <scope>NUCLEOTIDE SEQUENCE [LARGE SCALE GENOMIC DNA]</scope>
    <source>
        <strain evidence="6 7">FXH275-2</strain>
    </source>
</reference>
<evidence type="ECO:0000256" key="1">
    <source>
        <dbReference type="ARBA" id="ARBA00010426"/>
    </source>
</evidence>
<evidence type="ECO:0000313" key="7">
    <source>
        <dbReference type="Proteomes" id="UP001198830"/>
    </source>
</evidence>
<keyword evidence="2" id="KW-0285">Flavoprotein</keyword>
<evidence type="ECO:0000256" key="2">
    <source>
        <dbReference type="ARBA" id="ARBA00022630"/>
    </source>
</evidence>